<name>A0A6P1NTM1_9MICC</name>
<accession>A0A6P1NTM1</accession>
<gene>
    <name evidence="1" type="ORF">GU243_10855</name>
</gene>
<protein>
    <recommendedName>
        <fullName evidence="3">Preprotein translocase subunit SecB</fullName>
    </recommendedName>
</protein>
<evidence type="ECO:0008006" key="3">
    <source>
        <dbReference type="Google" id="ProtNLM"/>
    </source>
</evidence>
<sequence length="146" mass="16380">MPENFAAPKDVTTYDDLQTLSDDASLAGLVFYEVRSVRRGAGLDDYIADERHEADDEDEENGRLSCDAEVYFRISADQTRIEVRQRVDIVSDEAFALHPYVRESVTAMSSKLGVTPIVLPLMRTFSVDELDPADAAIRMDSDEQDE</sequence>
<evidence type="ECO:0000313" key="1">
    <source>
        <dbReference type="EMBL" id="QHK20151.1"/>
    </source>
</evidence>
<proteinExistence type="predicted"/>
<reference evidence="1 2" key="1">
    <citation type="submission" date="2020-01" db="EMBL/GenBank/DDBJ databases">
        <title>Pseudarthrobacter psychrotolerans sp. nov., isolated from antarctic soil.</title>
        <authorList>
            <person name="Shin Y."/>
            <person name="Park W."/>
        </authorList>
    </citation>
    <scope>NUCLEOTIDE SEQUENCE [LARGE SCALE GENOMIC DNA]</scope>
    <source>
        <strain evidence="1 2">YJ56</strain>
    </source>
</reference>
<organism evidence="1 2">
    <name type="scientific">Pseudarthrobacter psychrotolerans</name>
    <dbReference type="NCBI Taxonomy" id="2697569"/>
    <lineage>
        <taxon>Bacteria</taxon>
        <taxon>Bacillati</taxon>
        <taxon>Actinomycetota</taxon>
        <taxon>Actinomycetes</taxon>
        <taxon>Micrococcales</taxon>
        <taxon>Micrococcaceae</taxon>
        <taxon>Pseudarthrobacter</taxon>
    </lineage>
</organism>
<evidence type="ECO:0000313" key="2">
    <source>
        <dbReference type="Proteomes" id="UP000464186"/>
    </source>
</evidence>
<dbReference type="AlphaFoldDB" id="A0A6P1NTM1"/>
<dbReference type="EMBL" id="CP047898">
    <property type="protein sequence ID" value="QHK20151.1"/>
    <property type="molecule type" value="Genomic_DNA"/>
</dbReference>
<dbReference type="KEGG" id="psey:GU243_10855"/>
<keyword evidence="2" id="KW-1185">Reference proteome</keyword>
<dbReference type="Proteomes" id="UP000464186">
    <property type="component" value="Chromosome"/>
</dbReference>